<keyword evidence="2" id="KW-0645">Protease</keyword>
<evidence type="ECO:0000259" key="7">
    <source>
        <dbReference type="PROSITE" id="PS50812"/>
    </source>
</evidence>
<feature type="region of interest" description="Disordered" evidence="5">
    <location>
        <begin position="1054"/>
        <end position="1088"/>
    </location>
</feature>
<dbReference type="SUPFAM" id="SSF63748">
    <property type="entry name" value="Tudor/PWWP/MBT"/>
    <property type="match status" value="1"/>
</dbReference>
<dbReference type="FunFam" id="3.40.395.10:FF:000008">
    <property type="entry name" value="Ulp1 protease family protein"/>
    <property type="match status" value="1"/>
</dbReference>
<dbReference type="InterPro" id="IPR038765">
    <property type="entry name" value="Papain-like_cys_pep_sf"/>
</dbReference>
<feature type="compositionally biased region" description="Basic and acidic residues" evidence="5">
    <location>
        <begin position="854"/>
        <end position="868"/>
    </location>
</feature>
<feature type="domain" description="Ubiquitin-like protease family profile" evidence="6">
    <location>
        <begin position="1332"/>
        <end position="1497"/>
    </location>
</feature>
<evidence type="ECO:0000256" key="5">
    <source>
        <dbReference type="SAM" id="MobiDB-lite"/>
    </source>
</evidence>
<feature type="domain" description="PWWP" evidence="7">
    <location>
        <begin position="613"/>
        <end position="662"/>
    </location>
</feature>
<reference evidence="8 9" key="1">
    <citation type="submission" date="2020-04" db="EMBL/GenBank/DDBJ databases">
        <title>Plant Genome Project.</title>
        <authorList>
            <person name="Zhang R.-G."/>
        </authorList>
    </citation>
    <scope>NUCLEOTIDE SEQUENCE [LARGE SCALE GENOMIC DNA]</scope>
    <source>
        <strain evidence="8">YNK0</strain>
        <tissue evidence="8">Leaf</tissue>
    </source>
</reference>
<comment type="caution">
    <text evidence="8">The sequence shown here is derived from an EMBL/GenBank/DDBJ whole genome shotgun (WGS) entry which is preliminary data.</text>
</comment>
<dbReference type="SUPFAM" id="SSF54001">
    <property type="entry name" value="Cysteine proteinases"/>
    <property type="match status" value="1"/>
</dbReference>
<dbReference type="PANTHER" id="PTHR42851">
    <property type="entry name" value="ALDOLASE-RELATED"/>
    <property type="match status" value="1"/>
</dbReference>
<dbReference type="GO" id="GO:0008234">
    <property type="term" value="F:cysteine-type peptidase activity"/>
    <property type="evidence" value="ECO:0007669"/>
    <property type="project" value="UniProtKB-KW"/>
</dbReference>
<evidence type="ECO:0000256" key="1">
    <source>
        <dbReference type="ARBA" id="ARBA00005234"/>
    </source>
</evidence>
<dbReference type="GO" id="GO:0006508">
    <property type="term" value="P:proteolysis"/>
    <property type="evidence" value="ECO:0007669"/>
    <property type="project" value="UniProtKB-KW"/>
</dbReference>
<dbReference type="SMART" id="SM00293">
    <property type="entry name" value="PWWP"/>
    <property type="match status" value="1"/>
</dbReference>
<proteinExistence type="inferred from homology"/>
<gene>
    <name evidence="8" type="ORF">HHK36_016549</name>
</gene>
<evidence type="ECO:0000256" key="2">
    <source>
        <dbReference type="ARBA" id="ARBA00022670"/>
    </source>
</evidence>
<dbReference type="InterPro" id="IPR053063">
    <property type="entry name" value="PWWP_domain_containing_PDP"/>
</dbReference>
<feature type="region of interest" description="Disordered" evidence="5">
    <location>
        <begin position="825"/>
        <end position="868"/>
    </location>
</feature>
<dbReference type="PANTHER" id="PTHR42851:SF4">
    <property type="entry name" value="PWWP DOMAIN-CONTAINING PROTEIN"/>
    <property type="match status" value="1"/>
</dbReference>
<dbReference type="OrthoDB" id="62853at2759"/>
<dbReference type="PROSITE" id="PS50600">
    <property type="entry name" value="ULP_PROTEASE"/>
    <property type="match status" value="1"/>
</dbReference>
<dbReference type="Gene3D" id="3.40.395.10">
    <property type="entry name" value="Adenoviral Proteinase, Chain A"/>
    <property type="match status" value="1"/>
</dbReference>
<dbReference type="InterPro" id="IPR000313">
    <property type="entry name" value="PWWP_dom"/>
</dbReference>
<organism evidence="8 9">
    <name type="scientific">Tetracentron sinense</name>
    <name type="common">Spur-leaf</name>
    <dbReference type="NCBI Taxonomy" id="13715"/>
    <lineage>
        <taxon>Eukaryota</taxon>
        <taxon>Viridiplantae</taxon>
        <taxon>Streptophyta</taxon>
        <taxon>Embryophyta</taxon>
        <taxon>Tracheophyta</taxon>
        <taxon>Spermatophyta</taxon>
        <taxon>Magnoliopsida</taxon>
        <taxon>Trochodendrales</taxon>
        <taxon>Trochodendraceae</taxon>
        <taxon>Tetracentron</taxon>
    </lineage>
</organism>
<dbReference type="Pfam" id="PF00855">
    <property type="entry name" value="PWWP"/>
    <property type="match status" value="1"/>
</dbReference>
<name>A0A834YXF6_TETSI</name>
<dbReference type="Gene3D" id="2.30.30.140">
    <property type="match status" value="1"/>
</dbReference>
<evidence type="ECO:0000313" key="8">
    <source>
        <dbReference type="EMBL" id="KAF8397629.1"/>
    </source>
</evidence>
<protein>
    <recommendedName>
        <fullName evidence="10">PWWP domain-containing protein</fullName>
    </recommendedName>
</protein>
<keyword evidence="4" id="KW-0788">Thiol protease</keyword>
<feature type="region of interest" description="Disordered" evidence="5">
    <location>
        <begin position="880"/>
        <end position="904"/>
    </location>
</feature>
<feature type="region of interest" description="Disordered" evidence="5">
    <location>
        <begin position="1104"/>
        <end position="1163"/>
    </location>
</feature>
<sequence length="1580" mass="173347">MSANPSVPDDIDLNSDAVFIEEQNEGFGVNDTESTVIVSVSETETLTEPSPGQRQVEGVVSEGVIDEVRVCSGGEDSVDALVQDSDVRVYGSGGRGAEGDLNEDVAEAGSVEGLERLTESVDRVGDEKEDDVLMLQEVRVLEDVDGKTGTEVAKKVDCSKKITEFSVERTQVVFVGGGGVAVMNNDEVSNPKDEVSRADALDEIFCSETNQSLEVEMVGGSTEENSVVGADPHEGFESPQAGVLNTSFPVEAIPYQGASNSVAEVTDGSHVSVACASPHKEGEPDFSQVAETLHNIADGDQSMDSIPVEVIAKQGGFVTASSNSVAGVVIDGFQASVDCAFPCGEGGPDFCRVSETLLNKVDGIQRMDSHPIEVIPNQGAEVTCGSQASVAGSSPHGEGEPVFSLITESASHLLDENPGAEDKVTCASLPHEDHNMGTHVSELVTHGENQTMEVEMQAEGGFCEINGNKIMEVQVSEISPCSGIGSYMSNLVTALDTCPSPDANLQSVDEVVNKDISPAYESHSKGVEINQMEIDMGFAESGHLDEKEEHDVTQFGSNENQEMGIEEQATNIGLSKIIEKKTVKRAALKHERSMKEYRASYCLPTEKEGEFSVSDLVWGKVRSHPWWPAQIFDPLDSSEQAMKYRKKNSFLVAYFGDQTFAWNEAPLLKPFHNHFSLMEKQSNLEAFHNAVDCALDEVSRRVELGLACSCMSEEAYAKIKSQLIENAGIQEESSRRDGVEKSTSMTSFEPDKLVDFIKALAQFPSGGGDRLELVIAKAQLLAFYRSKGYCCLPEFQFCGGLLENDADTPLPGDKNYSHKLIEHATPAYEDEEQVSSGKGKSKGRGSSSRKRKHILEDTAYPRKKERSLSELMVGKKASAYSINGGNESDEKTAHKSVSSSGKKRKVIDSLSKVVDSFPDDLVPQNRKKSFLSPRAADTMSRYPEQSCKVGERIRRVASQLTGSHPILKSSGERFQESAVKVRGSRKKTTGVGFGVSLDTPEESQRRRMVIPTDYSSPDEMLSQLCLAARDPMKGYSFLTIIVSFFSDFRNSINLDQSSSGKQKKPLKKMGGGKNNQSSKSDDGSPETYAFEDMKDSYWTDRIIQSSPEEQPSKNRNRKGEFQMDTSAEKDMPTVEPETSLQLSPKLDSEQSSDGHPELFPEKPVGCVDEKCEEEFSPTALILNFNEIDSVPSETNLNKIFSRFGPLKESQTEVLRKTSRARVVFKRQADAEAAFSSAGKFSIFGPALVSYRLRSKRLSKGCRYGGFALLETRQGSLMGQQLHEWTIPQKYIYRPLGIQSYSVGSFSLLEYTINFYMMGKSKADEKILSYNDVVLRQSDVEILSGPYFLNDRIIEFYFSYLASSCPSKDILLVPPSISFWVANCPDFESLKDFVGPLILSDKKLVIFAINNNDDVTQAEGGTHWSLLAYERNANVFVHHDSIAGSNKWHAKRLYKAVAGFMDTSNSAPNVKYVECTSMPQQMNGYDCGLYVTATAKVICRWHESGGSKSKADLWSSALKEQVSPSAVSEMRNEIRGLITDFMAKQCRCPDVRNCSASSKDWFRCPDVRNCSASSKDFGYKL</sequence>
<dbReference type="EMBL" id="JABCRI010000011">
    <property type="protein sequence ID" value="KAF8397629.1"/>
    <property type="molecule type" value="Genomic_DNA"/>
</dbReference>
<dbReference type="Pfam" id="PF02902">
    <property type="entry name" value="Peptidase_C48"/>
    <property type="match status" value="1"/>
</dbReference>
<evidence type="ECO:0008006" key="10">
    <source>
        <dbReference type="Google" id="ProtNLM"/>
    </source>
</evidence>
<evidence type="ECO:0000256" key="4">
    <source>
        <dbReference type="ARBA" id="ARBA00022807"/>
    </source>
</evidence>
<feature type="compositionally biased region" description="Basic and acidic residues" evidence="5">
    <location>
        <begin position="1146"/>
        <end position="1160"/>
    </location>
</feature>
<dbReference type="CDD" id="cd05162">
    <property type="entry name" value="PWWP"/>
    <property type="match status" value="1"/>
</dbReference>
<comment type="similarity">
    <text evidence="1">Belongs to the peptidase C48 family.</text>
</comment>
<accession>A0A834YXF6</accession>
<feature type="compositionally biased region" description="Basic and acidic residues" evidence="5">
    <location>
        <begin position="1117"/>
        <end position="1132"/>
    </location>
</feature>
<feature type="compositionally biased region" description="Basic residues" evidence="5">
    <location>
        <begin position="839"/>
        <end position="853"/>
    </location>
</feature>
<evidence type="ECO:0000256" key="3">
    <source>
        <dbReference type="ARBA" id="ARBA00022801"/>
    </source>
</evidence>
<dbReference type="PROSITE" id="PS50812">
    <property type="entry name" value="PWWP"/>
    <property type="match status" value="1"/>
</dbReference>
<keyword evidence="9" id="KW-1185">Reference proteome</keyword>
<keyword evidence="3" id="KW-0378">Hydrolase</keyword>
<evidence type="ECO:0000259" key="6">
    <source>
        <dbReference type="PROSITE" id="PS50600"/>
    </source>
</evidence>
<dbReference type="InterPro" id="IPR003653">
    <property type="entry name" value="Peptidase_C48_C"/>
</dbReference>
<evidence type="ECO:0000313" key="9">
    <source>
        <dbReference type="Proteomes" id="UP000655225"/>
    </source>
</evidence>
<dbReference type="GO" id="GO:0019784">
    <property type="term" value="F:deNEDDylase activity"/>
    <property type="evidence" value="ECO:0007669"/>
    <property type="project" value="UniProtKB-ARBA"/>
</dbReference>
<dbReference type="Proteomes" id="UP000655225">
    <property type="component" value="Unassembled WGS sequence"/>
</dbReference>